<dbReference type="InterPro" id="IPR008928">
    <property type="entry name" value="6-hairpin_glycosidase_sf"/>
</dbReference>
<name>A0A6A1UT59_9ROSI</name>
<keyword evidence="9" id="KW-1133">Transmembrane helix</keyword>
<keyword evidence="8" id="KW-0624">Polysaccharide degradation</keyword>
<keyword evidence="9" id="KW-0812">Transmembrane</keyword>
<dbReference type="PANTHER" id="PTHR22298">
    <property type="entry name" value="ENDO-1,4-BETA-GLUCANASE"/>
    <property type="match status" value="1"/>
</dbReference>
<keyword evidence="7" id="KW-0326">Glycosidase</keyword>
<dbReference type="SUPFAM" id="SSF48208">
    <property type="entry name" value="Six-hairpin glycosidases"/>
    <property type="match status" value="1"/>
</dbReference>
<keyword evidence="12" id="KW-1185">Reference proteome</keyword>
<dbReference type="FunFam" id="1.50.10.10:FF:000020">
    <property type="entry name" value="Endoglucanase"/>
    <property type="match status" value="1"/>
</dbReference>
<keyword evidence="5" id="KW-0136">Cellulose degradation</keyword>
<feature type="transmembrane region" description="Helical" evidence="9">
    <location>
        <begin position="12"/>
        <end position="31"/>
    </location>
</feature>
<comment type="similarity">
    <text evidence="2">Belongs to the glycosyl hydrolase 9 (cellulase E) family.</text>
</comment>
<dbReference type="GO" id="GO:0008810">
    <property type="term" value="F:cellulase activity"/>
    <property type="evidence" value="ECO:0007669"/>
    <property type="project" value="UniProtKB-EC"/>
</dbReference>
<dbReference type="EMBL" id="RXIC02000026">
    <property type="protein sequence ID" value="KAB1203674.1"/>
    <property type="molecule type" value="Genomic_DNA"/>
</dbReference>
<evidence type="ECO:0000313" key="12">
    <source>
        <dbReference type="Proteomes" id="UP000516437"/>
    </source>
</evidence>
<evidence type="ECO:0000313" key="11">
    <source>
        <dbReference type="EMBL" id="KAB1203674.1"/>
    </source>
</evidence>
<reference evidence="11 12" key="1">
    <citation type="journal article" date="2019" name="Plant Biotechnol. J.">
        <title>The red bayberry genome and genetic basis of sex determination.</title>
        <authorList>
            <person name="Jia H.M."/>
            <person name="Jia H.J."/>
            <person name="Cai Q.L."/>
            <person name="Wang Y."/>
            <person name="Zhao H.B."/>
            <person name="Yang W.F."/>
            <person name="Wang G.Y."/>
            <person name="Li Y.H."/>
            <person name="Zhan D.L."/>
            <person name="Shen Y.T."/>
            <person name="Niu Q.F."/>
            <person name="Chang L."/>
            <person name="Qiu J."/>
            <person name="Zhao L."/>
            <person name="Xie H.B."/>
            <person name="Fu W.Y."/>
            <person name="Jin J."/>
            <person name="Li X.W."/>
            <person name="Jiao Y."/>
            <person name="Zhou C.C."/>
            <person name="Tu T."/>
            <person name="Chai C.Y."/>
            <person name="Gao J.L."/>
            <person name="Fan L.J."/>
            <person name="van de Weg E."/>
            <person name="Wang J.Y."/>
            <person name="Gao Z.S."/>
        </authorList>
    </citation>
    <scope>NUCLEOTIDE SEQUENCE [LARGE SCALE GENOMIC DNA]</scope>
    <source>
        <tissue evidence="11">Leaves</tissue>
    </source>
</reference>
<dbReference type="InterPro" id="IPR012341">
    <property type="entry name" value="6hp_glycosidase-like_sf"/>
</dbReference>
<proteinExistence type="inferred from homology"/>
<evidence type="ECO:0000256" key="4">
    <source>
        <dbReference type="ARBA" id="ARBA00022801"/>
    </source>
</evidence>
<keyword evidence="9" id="KW-0472">Membrane</keyword>
<dbReference type="OrthoDB" id="10257085at2759"/>
<protein>
    <recommendedName>
        <fullName evidence="3">cellulase</fullName>
        <ecNumber evidence="3">3.2.1.4</ecNumber>
    </recommendedName>
</protein>
<dbReference type="InterPro" id="IPR001701">
    <property type="entry name" value="Glyco_hydro_9"/>
</dbReference>
<evidence type="ECO:0000256" key="5">
    <source>
        <dbReference type="ARBA" id="ARBA00023001"/>
    </source>
</evidence>
<accession>A0A6A1UT59</accession>
<evidence type="ECO:0000256" key="2">
    <source>
        <dbReference type="ARBA" id="ARBA00007072"/>
    </source>
</evidence>
<comment type="catalytic activity">
    <reaction evidence="1">
        <text>Endohydrolysis of (1-&gt;4)-beta-D-glucosidic linkages in cellulose, lichenin and cereal beta-D-glucans.</text>
        <dbReference type="EC" id="3.2.1.4"/>
    </reaction>
</comment>
<evidence type="ECO:0000256" key="3">
    <source>
        <dbReference type="ARBA" id="ARBA00012601"/>
    </source>
</evidence>
<gene>
    <name evidence="11" type="ORF">CJ030_MR8G002760</name>
</gene>
<dbReference type="Proteomes" id="UP000516437">
    <property type="component" value="Chromosome 8"/>
</dbReference>
<comment type="caution">
    <text evidence="11">The sequence shown here is derived from an EMBL/GenBank/DDBJ whole genome shotgun (WGS) entry which is preliminary data.</text>
</comment>
<evidence type="ECO:0000256" key="7">
    <source>
        <dbReference type="ARBA" id="ARBA00023295"/>
    </source>
</evidence>
<dbReference type="Pfam" id="PF00759">
    <property type="entry name" value="Glyco_hydro_9"/>
    <property type="match status" value="1"/>
</dbReference>
<keyword evidence="4" id="KW-0378">Hydrolase</keyword>
<dbReference type="GO" id="GO:0030245">
    <property type="term" value="P:cellulose catabolic process"/>
    <property type="evidence" value="ECO:0007669"/>
    <property type="project" value="UniProtKB-KW"/>
</dbReference>
<evidence type="ECO:0000256" key="8">
    <source>
        <dbReference type="ARBA" id="ARBA00023326"/>
    </source>
</evidence>
<organism evidence="11 12">
    <name type="scientific">Morella rubra</name>
    <name type="common">Chinese bayberry</name>
    <dbReference type="NCBI Taxonomy" id="262757"/>
    <lineage>
        <taxon>Eukaryota</taxon>
        <taxon>Viridiplantae</taxon>
        <taxon>Streptophyta</taxon>
        <taxon>Embryophyta</taxon>
        <taxon>Tracheophyta</taxon>
        <taxon>Spermatophyta</taxon>
        <taxon>Magnoliopsida</taxon>
        <taxon>eudicotyledons</taxon>
        <taxon>Gunneridae</taxon>
        <taxon>Pentapetalae</taxon>
        <taxon>rosids</taxon>
        <taxon>fabids</taxon>
        <taxon>Fagales</taxon>
        <taxon>Myricaceae</taxon>
        <taxon>Morella</taxon>
    </lineage>
</organism>
<dbReference type="Gene3D" id="1.50.10.10">
    <property type="match status" value="1"/>
</dbReference>
<evidence type="ECO:0000259" key="10">
    <source>
        <dbReference type="Pfam" id="PF00759"/>
    </source>
</evidence>
<evidence type="ECO:0000256" key="6">
    <source>
        <dbReference type="ARBA" id="ARBA00023277"/>
    </source>
</evidence>
<dbReference type="EC" id="3.2.1.4" evidence="3"/>
<evidence type="ECO:0000256" key="1">
    <source>
        <dbReference type="ARBA" id="ARBA00000966"/>
    </source>
</evidence>
<feature type="domain" description="Glycoside hydrolase family 9" evidence="10">
    <location>
        <begin position="55"/>
        <end position="512"/>
    </location>
</feature>
<evidence type="ECO:0000256" key="9">
    <source>
        <dbReference type="SAM" id="Phobius"/>
    </source>
</evidence>
<sequence>MGEKSRSGGCCGWLLVAVILAVVAGAIVLTIKKKTSHSDKPAPVPGPPGAPVKKYADSLKIAMQFFDVQKAGKLVDNKISWRGDSALKDGSQANLDLSKGMYDAGDHMKFGFPMAFTATVLSWAILEYGDQMATVNQLEPAKDSLKWITDYLINAHHSPNVLYIQVGDPVADHKCWDRPEVMTEKRPLTQVNTSTPGTEVAAETAAAMASASLVFKKTDPTYSSTLLTHAQQLFTFADKYRGSYSLNIPEVQNYYNSTGYGDELLWAASWLYHATGDQSYIQYVTEQNGKDFAKWGSPTWFSWDNKLAGTQVLLSRLSFFGSKGISDSEKPGLQMYRKTAEAVMCGLLPDSPTATSSRTANGLIWVSEWNSLQHPVASAFLAALYSDYMLTSRTVAISCSGHSFSPADLRKFAESQADYVLGDNPMKLSFLLGCGDKYPQYVHHRGASIPVDATTGCTDGFQWLDSTEPNPNVAIGGLVGGPFLNETYIDSRNNSMQGEPSTYNSALIVGLLSSLVTTSSAVQSFT</sequence>
<keyword evidence="6" id="KW-0119">Carbohydrate metabolism</keyword>
<dbReference type="AlphaFoldDB" id="A0A6A1UT59"/>